<name>A0A4U6XNN8_9PEZI</name>
<proteinExistence type="predicted"/>
<feature type="compositionally biased region" description="Low complexity" evidence="1">
    <location>
        <begin position="183"/>
        <end position="200"/>
    </location>
</feature>
<dbReference type="Proteomes" id="UP000310108">
    <property type="component" value="Unassembled WGS sequence"/>
</dbReference>
<feature type="compositionally biased region" description="Polar residues" evidence="1">
    <location>
        <begin position="311"/>
        <end position="324"/>
    </location>
</feature>
<sequence length="354" mass="39274">MTLHELHGETCCLSSIRIFSGGRCCLLPDGMADAYFRRVSQTVIGSSSIEWQLPQRSVFLHHAIGSNSCVLLPCLFNGSTPLCAITRFNIPHPLTKGHKTRHLLHPIRDIPTNHAYFAFTALSYRERRATLEYHKKAEDENMFGTAMIPAPGPIYDEQDLADLAEDFRRSKESLKAAGRRLTSRQTSRATRASRASIESRGPLSSNEDLDLHVDLPPGILEDESAVSSPPSRPPGQPPGKTTRKTKRSSANRSERKAERVAGVQPSKRRRGFRARLRRILGRNDKVEVDPDAPHSQSQAQVPKEQDHQDKVSQSPPEQKITPKSGSEPAEAEPSPVKETTPRTSISLSKNDKST</sequence>
<gene>
    <name evidence="2" type="ORF">CTA1_365</name>
</gene>
<keyword evidence="3" id="KW-1185">Reference proteome</keyword>
<dbReference type="AlphaFoldDB" id="A0A4U6XNN8"/>
<evidence type="ECO:0000313" key="2">
    <source>
        <dbReference type="EMBL" id="TKW57383.1"/>
    </source>
</evidence>
<dbReference type="OrthoDB" id="4849300at2759"/>
<feature type="compositionally biased region" description="Basic and acidic residues" evidence="1">
    <location>
        <begin position="281"/>
        <end position="292"/>
    </location>
</feature>
<comment type="caution">
    <text evidence="2">The sequence shown here is derived from an EMBL/GenBank/DDBJ whole genome shotgun (WGS) entry which is preliminary data.</text>
</comment>
<feature type="region of interest" description="Disordered" evidence="1">
    <location>
        <begin position="174"/>
        <end position="354"/>
    </location>
</feature>
<accession>A0A4U6XNN8</accession>
<protein>
    <submittedName>
        <fullName evidence="2">Uncharacterized protein</fullName>
    </submittedName>
</protein>
<feature type="compositionally biased region" description="Basic residues" evidence="1">
    <location>
        <begin position="266"/>
        <end position="280"/>
    </location>
</feature>
<organism evidence="2 3">
    <name type="scientific">Colletotrichum tanaceti</name>
    <dbReference type="NCBI Taxonomy" id="1306861"/>
    <lineage>
        <taxon>Eukaryota</taxon>
        <taxon>Fungi</taxon>
        <taxon>Dikarya</taxon>
        <taxon>Ascomycota</taxon>
        <taxon>Pezizomycotina</taxon>
        <taxon>Sordariomycetes</taxon>
        <taxon>Hypocreomycetidae</taxon>
        <taxon>Glomerellales</taxon>
        <taxon>Glomerellaceae</taxon>
        <taxon>Colletotrichum</taxon>
        <taxon>Colletotrichum destructivum species complex</taxon>
    </lineage>
</organism>
<dbReference type="EMBL" id="PJEX01000043">
    <property type="protein sequence ID" value="TKW57383.1"/>
    <property type="molecule type" value="Genomic_DNA"/>
</dbReference>
<evidence type="ECO:0000313" key="3">
    <source>
        <dbReference type="Proteomes" id="UP000310108"/>
    </source>
</evidence>
<evidence type="ECO:0000256" key="1">
    <source>
        <dbReference type="SAM" id="MobiDB-lite"/>
    </source>
</evidence>
<reference evidence="2 3" key="1">
    <citation type="journal article" date="2019" name="PLoS ONE">
        <title>Comparative genome analysis indicates high evolutionary potential of pathogenicity genes in Colletotrichum tanaceti.</title>
        <authorList>
            <person name="Lelwala R.V."/>
            <person name="Korhonen P.K."/>
            <person name="Young N.D."/>
            <person name="Scott J.B."/>
            <person name="Ades P.A."/>
            <person name="Gasser R.B."/>
            <person name="Taylor P.W.J."/>
        </authorList>
    </citation>
    <scope>NUCLEOTIDE SEQUENCE [LARGE SCALE GENOMIC DNA]</scope>
    <source>
        <strain evidence="2">BRIP57314</strain>
    </source>
</reference>